<feature type="chain" id="PRO_5018128294" evidence="3">
    <location>
        <begin position="25"/>
        <end position="254"/>
    </location>
</feature>
<dbReference type="PROSITE" id="PS51257">
    <property type="entry name" value="PROKAR_LIPOPROTEIN"/>
    <property type="match status" value="1"/>
</dbReference>
<dbReference type="SUPFAM" id="SSF51261">
    <property type="entry name" value="Duplicated hybrid motif"/>
    <property type="match status" value="1"/>
</dbReference>
<dbReference type="GO" id="GO:0032153">
    <property type="term" value="C:cell division site"/>
    <property type="evidence" value="ECO:0007669"/>
    <property type="project" value="TreeGrafter"/>
</dbReference>
<feature type="compositionally biased region" description="Low complexity" evidence="2">
    <location>
        <begin position="109"/>
        <end position="136"/>
    </location>
</feature>
<dbReference type="Gene3D" id="2.70.70.10">
    <property type="entry name" value="Glucose Permease (Domain IIA)"/>
    <property type="match status" value="1"/>
</dbReference>
<dbReference type="CDD" id="cd12797">
    <property type="entry name" value="M23_peptidase"/>
    <property type="match status" value="1"/>
</dbReference>
<comment type="caution">
    <text evidence="5">The sequence shown here is derived from an EMBL/GenBank/DDBJ whole genome shotgun (WGS) entry which is preliminary data.</text>
</comment>
<dbReference type="CDD" id="cd00118">
    <property type="entry name" value="LysM"/>
    <property type="match status" value="1"/>
</dbReference>
<dbReference type="GO" id="GO:0004222">
    <property type="term" value="F:metalloendopeptidase activity"/>
    <property type="evidence" value="ECO:0007669"/>
    <property type="project" value="TreeGrafter"/>
</dbReference>
<keyword evidence="5" id="KW-0449">Lipoprotein</keyword>
<dbReference type="PANTHER" id="PTHR21666">
    <property type="entry name" value="PEPTIDASE-RELATED"/>
    <property type="match status" value="1"/>
</dbReference>
<dbReference type="InterPro" id="IPR050570">
    <property type="entry name" value="Cell_wall_metabolism_enzyme"/>
</dbReference>
<dbReference type="Gene3D" id="3.10.350.10">
    <property type="entry name" value="LysM domain"/>
    <property type="match status" value="1"/>
</dbReference>
<proteinExistence type="inferred from homology"/>
<dbReference type="PANTHER" id="PTHR21666:SF263">
    <property type="entry name" value="MUREIN HYDROLASE ACTIVATOR NLPD"/>
    <property type="match status" value="1"/>
</dbReference>
<dbReference type="PROSITE" id="PS51782">
    <property type="entry name" value="LYSM"/>
    <property type="match status" value="1"/>
</dbReference>
<dbReference type="InterPro" id="IPR018392">
    <property type="entry name" value="LysM"/>
</dbReference>
<evidence type="ECO:0000256" key="1">
    <source>
        <dbReference type="ARBA" id="ARBA00038420"/>
    </source>
</evidence>
<dbReference type="InterPro" id="IPR016047">
    <property type="entry name" value="M23ase_b-sheet_dom"/>
</dbReference>
<evidence type="ECO:0000256" key="2">
    <source>
        <dbReference type="SAM" id="MobiDB-lite"/>
    </source>
</evidence>
<reference evidence="5 6" key="1">
    <citation type="submission" date="2018-11" db="EMBL/GenBank/DDBJ databases">
        <title>Genomic Encyclopedia of Type Strains, Phase IV (KMG-IV): sequencing the most valuable type-strain genomes for metagenomic binning, comparative biology and taxonomic classification.</title>
        <authorList>
            <person name="Goeker M."/>
        </authorList>
    </citation>
    <scope>NUCLEOTIDE SEQUENCE [LARGE SCALE GENOMIC DNA]</scope>
    <source>
        <strain evidence="5 6">DSM 100275</strain>
    </source>
</reference>
<dbReference type="InterPro" id="IPR011055">
    <property type="entry name" value="Dup_hybrid_motif"/>
</dbReference>
<dbReference type="Pfam" id="PF01476">
    <property type="entry name" value="LysM"/>
    <property type="match status" value="1"/>
</dbReference>
<organism evidence="5 6">
    <name type="scientific">Inmirania thermothiophila</name>
    <dbReference type="NCBI Taxonomy" id="1750597"/>
    <lineage>
        <taxon>Bacteria</taxon>
        <taxon>Pseudomonadati</taxon>
        <taxon>Pseudomonadota</taxon>
        <taxon>Gammaproteobacteria</taxon>
        <taxon>Chromatiales</taxon>
        <taxon>Ectothiorhodospiraceae</taxon>
        <taxon>Inmirania</taxon>
    </lineage>
</organism>
<evidence type="ECO:0000313" key="6">
    <source>
        <dbReference type="Proteomes" id="UP000276634"/>
    </source>
</evidence>
<dbReference type="GO" id="GO:0009279">
    <property type="term" value="C:cell outer membrane"/>
    <property type="evidence" value="ECO:0007669"/>
    <property type="project" value="TreeGrafter"/>
</dbReference>
<evidence type="ECO:0000313" key="5">
    <source>
        <dbReference type="EMBL" id="ROR32246.1"/>
    </source>
</evidence>
<dbReference type="Pfam" id="PF01551">
    <property type="entry name" value="Peptidase_M23"/>
    <property type="match status" value="1"/>
</dbReference>
<dbReference type="Proteomes" id="UP000276634">
    <property type="component" value="Unassembled WGS sequence"/>
</dbReference>
<dbReference type="AlphaFoldDB" id="A0A3N1Y0A3"/>
<sequence length="254" mass="27007">MGQAGRAAAAVLAAILLAACSPRAWLNHPPPDPPGVHVVRRGETLYAIAWRHGLDYRRLAAWNGIAPPYRIHPGQRIRLRPPQAATARAGAPKATASPGRRPPAPRAQPTPEAERPAVPAAREAPPAAAGPAGRPVFSWPTEGPLLAGFRDGAKRGIDIGGRPGQPVRAAAAGRVVYAGSGLVGYGRLIIVKHNAEWLSAYGHNRRLLVREGEHVRAGQVIAELGASGADRPKLHFEIRRFGEPVDPLTLLPRR</sequence>
<feature type="region of interest" description="Disordered" evidence="2">
    <location>
        <begin position="71"/>
        <end position="138"/>
    </location>
</feature>
<comment type="similarity">
    <text evidence="1">Belongs to the E.coli NlpD/Haemophilus LppB family.</text>
</comment>
<dbReference type="OrthoDB" id="9793746at2"/>
<keyword evidence="6" id="KW-1185">Reference proteome</keyword>
<dbReference type="InterPro" id="IPR036779">
    <property type="entry name" value="LysM_dom_sf"/>
</dbReference>
<dbReference type="SMART" id="SM00257">
    <property type="entry name" value="LysM"/>
    <property type="match status" value="1"/>
</dbReference>
<feature type="domain" description="LysM" evidence="4">
    <location>
        <begin position="35"/>
        <end position="79"/>
    </location>
</feature>
<dbReference type="EMBL" id="RJVI01000002">
    <property type="protein sequence ID" value="ROR32246.1"/>
    <property type="molecule type" value="Genomic_DNA"/>
</dbReference>
<evidence type="ECO:0000259" key="4">
    <source>
        <dbReference type="PROSITE" id="PS51782"/>
    </source>
</evidence>
<name>A0A3N1Y0A3_9GAMM</name>
<gene>
    <name evidence="5" type="ORF">EDC57_1443</name>
</gene>
<keyword evidence="3" id="KW-0732">Signal</keyword>
<feature type="signal peptide" evidence="3">
    <location>
        <begin position="1"/>
        <end position="24"/>
    </location>
</feature>
<accession>A0A3N1Y0A3</accession>
<feature type="compositionally biased region" description="Low complexity" evidence="2">
    <location>
        <begin position="81"/>
        <end position="99"/>
    </location>
</feature>
<evidence type="ECO:0000256" key="3">
    <source>
        <dbReference type="SAM" id="SignalP"/>
    </source>
</evidence>
<protein>
    <submittedName>
        <fullName evidence="5">Lipoprotein NlpD</fullName>
    </submittedName>
</protein>